<dbReference type="EMBL" id="JAWJWE010000002">
    <property type="protein sequence ID" value="KAK6643222.1"/>
    <property type="molecule type" value="Genomic_DNA"/>
</dbReference>
<dbReference type="GO" id="GO:1902004">
    <property type="term" value="P:positive regulation of amyloid-beta formation"/>
    <property type="evidence" value="ECO:0007669"/>
    <property type="project" value="TreeGrafter"/>
</dbReference>
<dbReference type="InterPro" id="IPR026172">
    <property type="entry name" value="GSAP_fam"/>
</dbReference>
<feature type="domain" description="Gamma-secretase-activating protein C-terminal" evidence="1">
    <location>
        <begin position="701"/>
        <end position="814"/>
    </location>
</feature>
<dbReference type="Proteomes" id="UP001372834">
    <property type="component" value="Unassembled WGS sequence"/>
</dbReference>
<dbReference type="GO" id="GO:0005802">
    <property type="term" value="C:trans-Golgi network"/>
    <property type="evidence" value="ECO:0007669"/>
    <property type="project" value="TreeGrafter"/>
</dbReference>
<reference evidence="2 3" key="1">
    <citation type="submission" date="2023-10" db="EMBL/GenBank/DDBJ databases">
        <title>Genomes of two closely related lineages of the louse Polyplax serrata with different host specificities.</title>
        <authorList>
            <person name="Martinu J."/>
            <person name="Tarabai H."/>
            <person name="Stefka J."/>
            <person name="Hypsa V."/>
        </authorList>
    </citation>
    <scope>NUCLEOTIDE SEQUENCE [LARGE SCALE GENOMIC DNA]</scope>
    <source>
        <strain evidence="2">HR10_N</strain>
    </source>
</reference>
<name>A0AAN8SCZ9_POLSC</name>
<dbReference type="PANTHER" id="PTHR13630">
    <property type="entry name" value="GAMMA-SECRETASE-ACTIVATING PROTEIN"/>
    <property type="match status" value="1"/>
</dbReference>
<dbReference type="PANTHER" id="PTHR13630:SF1">
    <property type="entry name" value="GAMMA-SECRETASE-ACTIVATING PROTEIN"/>
    <property type="match status" value="1"/>
</dbReference>
<dbReference type="AlphaFoldDB" id="A0AAN8SCZ9"/>
<proteinExistence type="predicted"/>
<dbReference type="InterPro" id="IPR028010">
    <property type="entry name" value="GSAP_C_dom"/>
</dbReference>
<gene>
    <name evidence="2" type="ORF">RUM43_004726</name>
</gene>
<protein>
    <recommendedName>
        <fullName evidence="1">Gamma-secretase-activating protein C-terminal domain-containing protein</fullName>
    </recommendedName>
</protein>
<accession>A0AAN8SCZ9</accession>
<evidence type="ECO:0000313" key="2">
    <source>
        <dbReference type="EMBL" id="KAK6643222.1"/>
    </source>
</evidence>
<comment type="caution">
    <text evidence="2">The sequence shown here is derived from an EMBL/GenBank/DDBJ whole genome shotgun (WGS) entry which is preliminary data.</text>
</comment>
<evidence type="ECO:0000259" key="1">
    <source>
        <dbReference type="Pfam" id="PF14959"/>
    </source>
</evidence>
<sequence>MTQGAPGIDIKTLHKCNKIKNKSQPILLGNFKEWKVLGHEAKGQLTVGWIEETFLDGKNLSCTCIGLYQPKTNKLQVLFKLHKVTNIIQASVNSSRSLVSYIVKEKNDSSEDGPDWYKHYLAGIKKDENDVCTPEVTEEPETLGLETNKQIMTNFLGITPKEISRLLVFIHLECITLYRLKKENSEPLTTIKTDTITKSFIWAQWDCDIQSLYFIHFRKTSLLAEDEDPEKREESPTLSCFQFHEDLPHETVLNIPLNLPSIPKSTDASCQIYEDDPLPLRVHDCSLDLMVISDSCGAVCICHHYLYQPVQSSPTEESEGENTVHFAYSITLLHHGRVIHSVVPGIPWNSAKTMRPVFALLGYQYLVVYAAGIFTHLLDIGLAHEPNCHILMSGILSMVPRNASRLIAIKSEFTEIKRTEEDTELFPAVMVDLCTMDLIEFEISNEDLINSLTTMESVSNRLSILHYFLVHAGDFDAVEEALTILLKNPTDINVPKFLQEVLIGGAYCLVQKDVSSEANPLLNFLPMTSVEYSRQTETKLNSITCKTTQEILWNTAMMLLSPQQRLIPFNTDIWRKLWDRLIKLGDNNRFKPSQAADKLLVSLGCYQPEALSCCSTPMSPGPAPATTHFETTNVNQDLTILRKNSGTDLPFLEVDSCTANTQQQIISVNLRELSLHLMKNCLREPHTHVNPVSTSYVTAQLDASKLLCHFLGKIAGIEDDMKSEKGFSLIKNLHQKQRLILFTYYQRFYNAADTLAFPVPQGFTSFFCYLGFMSLSFQNFMMFLQNNVFDLQIDVMREIMQDIEDTKEGVDKKLRLLLLLPRSRARRLLYSWPHGVSLMIRAREHALNILSGVQSSHYQGLSQCKPTAKNSRGLAAFPSAGRLSPLDTFLDLLTAKASLTDLDFNLLIDATISSTQDIYN</sequence>
<evidence type="ECO:0000313" key="3">
    <source>
        <dbReference type="Proteomes" id="UP001372834"/>
    </source>
</evidence>
<dbReference type="Pfam" id="PF14959">
    <property type="entry name" value="GSAP-16"/>
    <property type="match status" value="1"/>
</dbReference>
<organism evidence="2 3">
    <name type="scientific">Polyplax serrata</name>
    <name type="common">Common mouse louse</name>
    <dbReference type="NCBI Taxonomy" id="468196"/>
    <lineage>
        <taxon>Eukaryota</taxon>
        <taxon>Metazoa</taxon>
        <taxon>Ecdysozoa</taxon>
        <taxon>Arthropoda</taxon>
        <taxon>Hexapoda</taxon>
        <taxon>Insecta</taxon>
        <taxon>Pterygota</taxon>
        <taxon>Neoptera</taxon>
        <taxon>Paraneoptera</taxon>
        <taxon>Psocodea</taxon>
        <taxon>Troctomorpha</taxon>
        <taxon>Phthiraptera</taxon>
        <taxon>Anoplura</taxon>
        <taxon>Polyplacidae</taxon>
        <taxon>Polyplax</taxon>
    </lineage>
</organism>